<keyword evidence="1" id="KW-0732">Signal</keyword>
<dbReference type="KEGG" id="rhoz:GXP67_29265"/>
<dbReference type="SMART" id="SM00758">
    <property type="entry name" value="PA14"/>
    <property type="match status" value="2"/>
</dbReference>
<dbReference type="PANTHER" id="PTHR46769:SF2">
    <property type="entry name" value="FIBROCYSTIN-L ISOFORM 2 PRECURSOR-RELATED"/>
    <property type="match status" value="1"/>
</dbReference>
<sequence length="1417" mass="153855">MKKLFTFLPYGWGKLTAHIWFYTNFTKTGLCISISLLLCYALATAQPTLVKDINAQFIQKLNPLAPTNVNGILYFSGYDAIHGQELWRSDGTPEGTYLVKDINPGLGNSNPSRLIEVNGTLYFIANQYEKAISYYTKTGGYELWKSDGTLAGTQLVNSVDLGSWEIEEGGPAPILLTKAGNTVFYSSGNNPYSYTLSSTRGVNIGIQRGFDEEDNTLFTEVNNTLYISGVTSYGNALIRTDGTEEGTSLLKEYAGALPRNLTSVNGTLFFTVYDPINKHALWKSDGTTEGTVLVKSIPDMSYSFQFNSPTAMNGTLFFSVGSILWKSNGTAEGTVPVKEFASNSFVNSLRAVNGTLFFIANDDISGEGLWKSDGTPNGTVKINITLPGDAGINMGMQSNGILYFSTYENYPSHDFSLWRSDGTTTGTFKLADFTNPLHYFNQIMYYTDVNGKMFFVPDYNDLWKSDGTLAGTVKINITSSEEASDNANPQYVISTAGNLYFGASDGLNGQELWKSDGTSGGTVLVKDINPGLASGNPQYLTAASNIVYFAAKDSTNGQELWRTDGTAAGTVLVKDINPGPDHANPKNLIHVNGTLFFTAYHPSYGEELWKSDGTAAGTILVKEIIAGINEYDSPFNNMTAVNSLLYFTTIDEMYRTELWKSDGTAAGTVLVKDINPGGSDEVGNLIHVNGTLFFTANNGTNGVELWKSDGTAAGTTLVKDIVSGGNGSYPHQLIHVDGLLYFVNRDNSTIWKSDGTAAGTTLFRDLSAIRPFPSITSLTYANGKLYFFDWEYFEYGEDGLGDLWVSEVAANESLIKLKDNFITDYFSIPSVNLVNINGILYFKIINGSSGEELWRTDGTPSGTGLIDGTSPIRSNTSWLTTLNNILYFNAFSTATGNELWKYDLATCVGVPDKNVLLQGGNVCTGQDGKIIIKASEANVRYQAFINNAALGVPVTGGGDITLTIQAVSLNSGNNQFTIKAISCTSVFLSDTATITVTATCEELCSATGSILQEVWLNVAGNSVSAIPVSIVPSSSTQLTSFETIPNQGDNYGERIRGYLCVPNTGTYTFYIAGDDKCELYLSTDDDPAKKTRIASVPYFTAMKLWTKYPEQKSIAIPLQAGKKYYIEALHKEGTGNDQVAVGWQTPAQSAISVIPGSVLSPYIPQGAGKLSREFWANVEGYQISNIPLTTAATTTDEVTMFEQATNQGNNYGQRFRGYLHPQVSGNYRFFIAGDDKGELYLSTDEDPAKKVKIASITASTSLRQWNKYASQQSAVIALVAGRKYYIEALHKENTGNDNISVGWQLPNQTSIAVIAGTYLSPFLASPTVSQARVGVEESFVNKVSLYPNPFESKLTLANSQAGKRYITVVDNLGRTIYQTTTQGVQTELNLAHLKTGVYVVKISAEDGQTQAVRVVKK</sequence>
<evidence type="ECO:0000313" key="3">
    <source>
        <dbReference type="EMBL" id="QHT70455.1"/>
    </source>
</evidence>
<dbReference type="NCBIfam" id="TIGR04534">
    <property type="entry name" value="ELWxxDGT_rpt"/>
    <property type="match status" value="4"/>
</dbReference>
<dbReference type="InterPro" id="IPR030916">
    <property type="entry name" value="ELWxxDGT_rpt"/>
</dbReference>
<keyword evidence="4" id="KW-1185">Reference proteome</keyword>
<dbReference type="InterPro" id="IPR015943">
    <property type="entry name" value="WD40/YVTN_repeat-like_dom_sf"/>
</dbReference>
<dbReference type="Pfam" id="PF07691">
    <property type="entry name" value="PA14"/>
    <property type="match status" value="2"/>
</dbReference>
<feature type="domain" description="PA14" evidence="2">
    <location>
        <begin position="1005"/>
        <end position="1158"/>
    </location>
</feature>
<dbReference type="PROSITE" id="PS51820">
    <property type="entry name" value="PA14"/>
    <property type="match status" value="2"/>
</dbReference>
<protein>
    <submittedName>
        <fullName evidence="3">T9SS type A sorting domain-containing protein</fullName>
    </submittedName>
</protein>
<feature type="domain" description="PA14" evidence="2">
    <location>
        <begin position="1165"/>
        <end position="1318"/>
    </location>
</feature>
<dbReference type="InterPro" id="IPR011658">
    <property type="entry name" value="PA14_dom"/>
</dbReference>
<dbReference type="EMBL" id="CP048222">
    <property type="protein sequence ID" value="QHT70455.1"/>
    <property type="molecule type" value="Genomic_DNA"/>
</dbReference>
<reference evidence="3 4" key="1">
    <citation type="submission" date="2020-01" db="EMBL/GenBank/DDBJ databases">
        <authorList>
            <person name="Kim M.K."/>
        </authorList>
    </citation>
    <scope>NUCLEOTIDE SEQUENCE [LARGE SCALE GENOMIC DNA]</scope>
    <source>
        <strain evidence="3 4">172606-1</strain>
    </source>
</reference>
<proteinExistence type="predicted"/>
<dbReference type="RefSeq" id="WP_162446432.1">
    <property type="nucleotide sequence ID" value="NZ_CP048222.1"/>
</dbReference>
<evidence type="ECO:0000256" key="1">
    <source>
        <dbReference type="ARBA" id="ARBA00022729"/>
    </source>
</evidence>
<name>A0A6C0GQU3_9BACT</name>
<accession>A0A6C0GQU3</accession>
<dbReference type="NCBIfam" id="TIGR04183">
    <property type="entry name" value="Por_Secre_tail"/>
    <property type="match status" value="1"/>
</dbReference>
<dbReference type="InterPro" id="IPR037524">
    <property type="entry name" value="PA14/GLEYA"/>
</dbReference>
<dbReference type="SUPFAM" id="SSF56988">
    <property type="entry name" value="Anthrax protective antigen"/>
    <property type="match status" value="2"/>
</dbReference>
<evidence type="ECO:0000313" key="4">
    <source>
        <dbReference type="Proteomes" id="UP000480178"/>
    </source>
</evidence>
<dbReference type="SUPFAM" id="SSF50998">
    <property type="entry name" value="Quinoprotein alcohol dehydrogenase-like"/>
    <property type="match status" value="1"/>
</dbReference>
<dbReference type="PANTHER" id="PTHR46769">
    <property type="entry name" value="POLYCYSTIC KIDNEY AND HEPATIC DISEASE 1 (AUTOSOMAL RECESSIVE)-LIKE 1"/>
    <property type="match status" value="1"/>
</dbReference>
<dbReference type="InterPro" id="IPR011047">
    <property type="entry name" value="Quinoprotein_ADH-like_sf"/>
</dbReference>
<gene>
    <name evidence="3" type="ORF">GXP67_29265</name>
</gene>
<evidence type="ECO:0000259" key="2">
    <source>
        <dbReference type="PROSITE" id="PS51820"/>
    </source>
</evidence>
<dbReference type="InterPro" id="IPR052387">
    <property type="entry name" value="Fibrocystin"/>
</dbReference>
<dbReference type="Gene3D" id="2.60.120.1560">
    <property type="match status" value="2"/>
</dbReference>
<dbReference type="Pfam" id="PF18962">
    <property type="entry name" value="Por_Secre_tail"/>
    <property type="match status" value="1"/>
</dbReference>
<dbReference type="InterPro" id="IPR026444">
    <property type="entry name" value="Secre_tail"/>
</dbReference>
<dbReference type="Proteomes" id="UP000480178">
    <property type="component" value="Chromosome"/>
</dbReference>
<organism evidence="3 4">
    <name type="scientific">Rhodocytophaga rosea</name>
    <dbReference type="NCBI Taxonomy" id="2704465"/>
    <lineage>
        <taxon>Bacteria</taxon>
        <taxon>Pseudomonadati</taxon>
        <taxon>Bacteroidota</taxon>
        <taxon>Cytophagia</taxon>
        <taxon>Cytophagales</taxon>
        <taxon>Rhodocytophagaceae</taxon>
        <taxon>Rhodocytophaga</taxon>
    </lineage>
</organism>
<dbReference type="Gene3D" id="2.130.10.10">
    <property type="entry name" value="YVTN repeat-like/Quinoprotein amine dehydrogenase"/>
    <property type="match status" value="1"/>
</dbReference>